<dbReference type="GO" id="GO:0003700">
    <property type="term" value="F:DNA-binding transcription factor activity"/>
    <property type="evidence" value="ECO:0007669"/>
    <property type="project" value="InterPro"/>
</dbReference>
<dbReference type="InterPro" id="IPR036236">
    <property type="entry name" value="Znf_C2H2_sf"/>
</dbReference>
<dbReference type="PROSITE" id="PS50157">
    <property type="entry name" value="ZINC_FINGER_C2H2_2"/>
    <property type="match status" value="1"/>
</dbReference>
<dbReference type="AlphaFoldDB" id="A0A978UC69"/>
<dbReference type="Gene3D" id="3.30.160.60">
    <property type="entry name" value="Classic Zinc Finger"/>
    <property type="match status" value="1"/>
</dbReference>
<evidence type="ECO:0000313" key="5">
    <source>
        <dbReference type="Proteomes" id="UP000813462"/>
    </source>
</evidence>
<evidence type="ECO:0000259" key="3">
    <source>
        <dbReference type="PROSITE" id="PS50157"/>
    </source>
</evidence>
<evidence type="ECO:0000313" key="4">
    <source>
        <dbReference type="EMBL" id="KAH7512362.1"/>
    </source>
</evidence>
<protein>
    <recommendedName>
        <fullName evidence="3">C2H2-type domain-containing protein</fullName>
    </recommendedName>
</protein>
<dbReference type="EMBL" id="JAEACU010000012">
    <property type="protein sequence ID" value="KAH7512362.1"/>
    <property type="molecule type" value="Genomic_DNA"/>
</dbReference>
<dbReference type="GO" id="GO:0008270">
    <property type="term" value="F:zinc ion binding"/>
    <property type="evidence" value="ECO:0007669"/>
    <property type="project" value="UniProtKB-KW"/>
</dbReference>
<feature type="domain" description="C2H2-type" evidence="3">
    <location>
        <begin position="42"/>
        <end position="69"/>
    </location>
</feature>
<organism evidence="4 5">
    <name type="scientific">Ziziphus jujuba var. spinosa</name>
    <dbReference type="NCBI Taxonomy" id="714518"/>
    <lineage>
        <taxon>Eukaryota</taxon>
        <taxon>Viridiplantae</taxon>
        <taxon>Streptophyta</taxon>
        <taxon>Embryophyta</taxon>
        <taxon>Tracheophyta</taxon>
        <taxon>Spermatophyta</taxon>
        <taxon>Magnoliopsida</taxon>
        <taxon>eudicotyledons</taxon>
        <taxon>Gunneridae</taxon>
        <taxon>Pentapetalae</taxon>
        <taxon>rosids</taxon>
        <taxon>fabids</taxon>
        <taxon>Rosales</taxon>
        <taxon>Rhamnaceae</taxon>
        <taxon>Paliureae</taxon>
        <taxon>Ziziphus</taxon>
    </lineage>
</organism>
<name>A0A978UC69_ZIZJJ</name>
<dbReference type="InterPro" id="IPR045320">
    <property type="entry name" value="JAGGED/SL1-like"/>
</dbReference>
<evidence type="ECO:0000256" key="1">
    <source>
        <dbReference type="PROSITE-ProRule" id="PRU00042"/>
    </source>
</evidence>
<comment type="caution">
    <text evidence="4">The sequence shown here is derived from an EMBL/GenBank/DDBJ whole genome shotgun (WGS) entry which is preliminary data.</text>
</comment>
<feature type="compositionally biased region" description="Basic and acidic residues" evidence="2">
    <location>
        <begin position="304"/>
        <end position="324"/>
    </location>
</feature>
<dbReference type="InterPro" id="IPR013087">
    <property type="entry name" value="Znf_C2H2_type"/>
</dbReference>
<proteinExistence type="predicted"/>
<dbReference type="SUPFAM" id="SSF57667">
    <property type="entry name" value="beta-beta-alpha zinc fingers"/>
    <property type="match status" value="1"/>
</dbReference>
<evidence type="ECO:0000256" key="2">
    <source>
        <dbReference type="SAM" id="MobiDB-lite"/>
    </source>
</evidence>
<sequence length="436" mass="48463">MLGKAADRSSSMPYPGGRSAASSSTSSPSLLSAWLSISSGPYVCSSCSKSFPSSQALGGHQNAHRRQREEIRVRYLRERLERVRATTNNGIFPPSSPPPKVLPLGPESDCKIQALTVSIGGEDRTERRIELDFWHGHGSEDVDGYEEVYELPPRENRHKCVPCLNLIRNLQESMPSLELTLAIGNGYGSGMEGFAVVTSTLVFTSEGLFLVYIQIMQMYSLLTAASIPERRSYRSPKCWRTFSSGQALGGHQNAHRFDRVVQRVTNIVSRRNQAAELRPRPRPRPRPPPRKQIVDESGSNELPNIEKDHDHDHGHDEHQQHQHDDDDDQGDHQAVVDGNGSDIANAMCDDDDNVVVVVPQEINITRSPKVLTTCDFLGEWMRVYKAGNPQEVEKPSQRTLSHPVLKVSRTALPGEETTSQKNDDHPALDLDSKLGI</sequence>
<feature type="region of interest" description="Disordered" evidence="2">
    <location>
        <begin position="412"/>
        <end position="436"/>
    </location>
</feature>
<dbReference type="PANTHER" id="PTHR45730">
    <property type="entry name" value="ZINC FINGER PROTEIN JAGGED"/>
    <property type="match status" value="1"/>
</dbReference>
<keyword evidence="1" id="KW-0479">Metal-binding</keyword>
<keyword evidence="1" id="KW-0862">Zinc</keyword>
<feature type="compositionally biased region" description="Basic residues" evidence="2">
    <location>
        <begin position="280"/>
        <end position="289"/>
    </location>
</feature>
<dbReference type="Pfam" id="PF13912">
    <property type="entry name" value="zf-C2H2_6"/>
    <property type="match status" value="2"/>
</dbReference>
<gene>
    <name evidence="4" type="ORF">FEM48_Zijuj12G0082700</name>
</gene>
<dbReference type="PANTHER" id="PTHR45730:SF108">
    <property type="entry name" value="PROTEIN LATE FLOWERING"/>
    <property type="match status" value="1"/>
</dbReference>
<keyword evidence="1" id="KW-0863">Zinc-finger</keyword>
<feature type="region of interest" description="Disordered" evidence="2">
    <location>
        <begin position="269"/>
        <end position="347"/>
    </location>
</feature>
<dbReference type="Proteomes" id="UP000813462">
    <property type="component" value="Unassembled WGS sequence"/>
</dbReference>
<feature type="region of interest" description="Disordered" evidence="2">
    <location>
        <begin position="1"/>
        <end position="26"/>
    </location>
</feature>
<accession>A0A978UC69</accession>
<reference evidence="4" key="1">
    <citation type="journal article" date="2021" name="Front. Plant Sci.">
        <title>Chromosome-Scale Genome Assembly for Chinese Sour Jujube and Insights Into Its Genome Evolution and Domestication Signature.</title>
        <authorList>
            <person name="Shen L.-Y."/>
            <person name="Luo H."/>
            <person name="Wang X.-L."/>
            <person name="Wang X.-M."/>
            <person name="Qiu X.-J."/>
            <person name="Liu H."/>
            <person name="Zhou S.-S."/>
            <person name="Jia K.-H."/>
            <person name="Nie S."/>
            <person name="Bao Y.-T."/>
            <person name="Zhang R.-G."/>
            <person name="Yun Q.-Z."/>
            <person name="Chai Y.-H."/>
            <person name="Lu J.-Y."/>
            <person name="Li Y."/>
            <person name="Zhao S.-W."/>
            <person name="Mao J.-F."/>
            <person name="Jia S.-G."/>
            <person name="Mao Y.-M."/>
        </authorList>
    </citation>
    <scope>NUCLEOTIDE SEQUENCE</scope>
    <source>
        <strain evidence="4">AT0</strain>
        <tissue evidence="4">Leaf</tissue>
    </source>
</reference>
<dbReference type="PROSITE" id="PS00028">
    <property type="entry name" value="ZINC_FINGER_C2H2_1"/>
    <property type="match status" value="1"/>
</dbReference>
<feature type="compositionally biased region" description="Basic and acidic residues" evidence="2">
    <location>
        <begin position="421"/>
        <end position="436"/>
    </location>
</feature>